<dbReference type="RefSeq" id="WP_378192049.1">
    <property type="nucleotide sequence ID" value="NZ_JBHMBK010000007.1"/>
</dbReference>
<feature type="domain" description="SecDF P1 head subdomain" evidence="2">
    <location>
        <begin position="94"/>
        <end position="187"/>
    </location>
</feature>
<organism evidence="3 4">
    <name type="scientific">Amycolatopsis plumensis</name>
    <dbReference type="NCBI Taxonomy" id="236508"/>
    <lineage>
        <taxon>Bacteria</taxon>
        <taxon>Bacillati</taxon>
        <taxon>Actinomycetota</taxon>
        <taxon>Actinomycetes</taxon>
        <taxon>Pseudonocardiales</taxon>
        <taxon>Pseudonocardiaceae</taxon>
        <taxon>Amycolatopsis</taxon>
    </lineage>
</organism>
<keyword evidence="4" id="KW-1185">Reference proteome</keyword>
<reference evidence="3 4" key="1">
    <citation type="submission" date="2024-09" db="EMBL/GenBank/DDBJ databases">
        <authorList>
            <person name="Sun Q."/>
            <person name="Mori K."/>
        </authorList>
    </citation>
    <scope>NUCLEOTIDE SEQUENCE [LARGE SCALE GENOMIC DNA]</scope>
    <source>
        <strain evidence="3 4">JCM 13852</strain>
    </source>
</reference>
<proteinExistence type="predicted"/>
<evidence type="ECO:0000313" key="4">
    <source>
        <dbReference type="Proteomes" id="UP001589535"/>
    </source>
</evidence>
<accession>A0ABV5U0U4</accession>
<evidence type="ECO:0000259" key="2">
    <source>
        <dbReference type="Pfam" id="PF22599"/>
    </source>
</evidence>
<gene>
    <name evidence="3" type="ORF">ACFFTO_11905</name>
</gene>
<dbReference type="Proteomes" id="UP001589535">
    <property type="component" value="Unassembled WGS sequence"/>
</dbReference>
<evidence type="ECO:0000313" key="3">
    <source>
        <dbReference type="EMBL" id="MFB9684887.1"/>
    </source>
</evidence>
<sequence length="192" mass="19916">MRIFLAAVAILTAVAGCQAGASGKDGTQLRFRPVLRAWPAGPAVGPPGRRQSTNPGTQEAAARALSCAPEQPDDLDGRDDPVLPLVSCARTGRTRYVLGPGFLSGAEVGSAEARLDPATGETVLVLSFTDAGADTWAEWTRRNVGREFAVVLKSRVLAAQRSNAVVTDGAVQVGLAASLPEAQRLARDIDGA</sequence>
<name>A0ABV5U0U4_9PSEU</name>
<dbReference type="EMBL" id="JBHMBK010000007">
    <property type="protein sequence ID" value="MFB9684887.1"/>
    <property type="molecule type" value="Genomic_DNA"/>
</dbReference>
<keyword evidence="1" id="KW-0732">Signal</keyword>
<dbReference type="Pfam" id="PF22599">
    <property type="entry name" value="SecDF_P1_head"/>
    <property type="match status" value="1"/>
</dbReference>
<feature type="signal peptide" evidence="1">
    <location>
        <begin position="1"/>
        <end position="21"/>
    </location>
</feature>
<feature type="chain" id="PRO_5047380479" evidence="1">
    <location>
        <begin position="22"/>
        <end position="192"/>
    </location>
</feature>
<dbReference type="Gene3D" id="3.30.1360.200">
    <property type="match status" value="1"/>
</dbReference>
<protein>
    <submittedName>
        <fullName evidence="3">Precorrin-3B C(17)-methyltransferase</fullName>
    </submittedName>
</protein>
<comment type="caution">
    <text evidence="3">The sequence shown here is derived from an EMBL/GenBank/DDBJ whole genome shotgun (WGS) entry which is preliminary data.</text>
</comment>
<dbReference type="InterPro" id="IPR054384">
    <property type="entry name" value="SecDF_P1_head"/>
</dbReference>
<evidence type="ECO:0000256" key="1">
    <source>
        <dbReference type="SAM" id="SignalP"/>
    </source>
</evidence>
<dbReference type="PROSITE" id="PS51257">
    <property type="entry name" value="PROKAR_LIPOPROTEIN"/>
    <property type="match status" value="1"/>
</dbReference>